<protein>
    <recommendedName>
        <fullName evidence="3">Dipeptidylpeptidase IV N-terminal domain-containing protein</fullName>
    </recommendedName>
</protein>
<dbReference type="EMBL" id="UINC01043512">
    <property type="protein sequence ID" value="SVB47649.1"/>
    <property type="molecule type" value="Genomic_DNA"/>
</dbReference>
<dbReference type="PANTHER" id="PTHR36842:SF1">
    <property type="entry name" value="PROTEIN TOLB"/>
    <property type="match status" value="1"/>
</dbReference>
<evidence type="ECO:0008006" key="3">
    <source>
        <dbReference type="Google" id="ProtNLM"/>
    </source>
</evidence>
<dbReference type="InterPro" id="IPR011042">
    <property type="entry name" value="6-blade_b-propeller_TolB-like"/>
</dbReference>
<dbReference type="Gene3D" id="2.120.10.30">
    <property type="entry name" value="TolB, C-terminal domain"/>
    <property type="match status" value="1"/>
</dbReference>
<evidence type="ECO:0000256" key="1">
    <source>
        <dbReference type="ARBA" id="ARBA00009820"/>
    </source>
</evidence>
<accession>A0A382EB63</accession>
<evidence type="ECO:0000313" key="2">
    <source>
        <dbReference type="EMBL" id="SVB47649.1"/>
    </source>
</evidence>
<reference evidence="2" key="1">
    <citation type="submission" date="2018-05" db="EMBL/GenBank/DDBJ databases">
        <authorList>
            <person name="Lanie J.A."/>
            <person name="Ng W.-L."/>
            <person name="Kazmierczak K.M."/>
            <person name="Andrzejewski T.M."/>
            <person name="Davidsen T.M."/>
            <person name="Wayne K.J."/>
            <person name="Tettelin H."/>
            <person name="Glass J.I."/>
            <person name="Rusch D."/>
            <person name="Podicherti R."/>
            <person name="Tsui H.-C.T."/>
            <person name="Winkler M.E."/>
        </authorList>
    </citation>
    <scope>NUCLEOTIDE SEQUENCE</scope>
</reference>
<dbReference type="SUPFAM" id="SSF82171">
    <property type="entry name" value="DPP6 N-terminal domain-like"/>
    <property type="match status" value="1"/>
</dbReference>
<dbReference type="Pfam" id="PF07676">
    <property type="entry name" value="PD40"/>
    <property type="match status" value="3"/>
</dbReference>
<dbReference type="AlphaFoldDB" id="A0A382EB63"/>
<gene>
    <name evidence="2" type="ORF">METZ01_LOCUS200503</name>
</gene>
<organism evidence="2">
    <name type="scientific">marine metagenome</name>
    <dbReference type="NCBI Taxonomy" id="408172"/>
    <lineage>
        <taxon>unclassified sequences</taxon>
        <taxon>metagenomes</taxon>
        <taxon>ecological metagenomes</taxon>
    </lineage>
</organism>
<dbReference type="PANTHER" id="PTHR36842">
    <property type="entry name" value="PROTEIN TOLB HOMOLOG"/>
    <property type="match status" value="1"/>
</dbReference>
<proteinExistence type="inferred from homology"/>
<sequence>MRIPVLGLVIVFTALSASAGAQDADNRLTLDLYLEYESVSGPRLSPDGQRVIYSRQWVDKVNDKRESSLWIMDVDGSRNRFLVEGSGARWSPSGDRIAFVADGEPEGSQIFVRWMDAEGATTQITRVERDPGSLSWSPDGELIAFTMTVQEANTWPIDIPNAPEGATWTKAPRVIERLDYRQDR</sequence>
<feature type="non-terminal residue" evidence="2">
    <location>
        <position position="184"/>
    </location>
</feature>
<comment type="similarity">
    <text evidence="1">Belongs to the TolB family.</text>
</comment>
<name>A0A382EB63_9ZZZZ</name>
<dbReference type="InterPro" id="IPR011659">
    <property type="entry name" value="WD40"/>
</dbReference>